<dbReference type="GO" id="GO:0000034">
    <property type="term" value="F:adenine deaminase activity"/>
    <property type="evidence" value="ECO:0007669"/>
    <property type="project" value="UniProtKB-UniRule"/>
</dbReference>
<comment type="caution">
    <text evidence="11">The sequence shown here is derived from an EMBL/GenBank/DDBJ whole genome shotgun (WGS) entry which is preliminary data.</text>
</comment>
<evidence type="ECO:0000256" key="3">
    <source>
        <dbReference type="ARBA" id="ARBA00012782"/>
    </source>
</evidence>
<feature type="domain" description="Adenine deaminase C-terminal" evidence="10">
    <location>
        <begin position="399"/>
        <end position="566"/>
    </location>
</feature>
<sequence length="575" mass="62857">MNLTDDIKKRIDIAAGRRAADLVLKNAKIVDVFSERIIEGDIAISNERIAAIGEYSGKEEVDLNGKYVAPGLIDGHVHIESSMVTPGQFAKAIVPHGTTSIIADPHEIANVCGLDGIEYILEESKDIPLDVFVMLPSCVPSTAFENSGAKLSAKELEKMIHIDRVLGLGELMDYPAIIGGNEEVLQKIKIAGNKMKDGHGPGIDGKDLNAYVTSGIKTEHECTTIEEMENRIRLGMYVLVREGSAARNLEVLTKGITKANLRRILFCTDDRHPEDILNDGHIDNNIRLAIKNGIDPISAIKVASLNAAECYRLYDRGAVAPGYMADLIVIDDIKKFNIEKVLKNGKIVAKNGKSLFKVKSKKDSKIMNTVNLKQIDKDMLKIKLSSGIVNVMRLIPHSLVTQKVVRKVDTEDSYFKYNHMLDILKLVVVERHKGTGNIGLGLVENFNLKDGAIASTVAHDSHNLIVVGDNDEDILLAIKELGEIGGGITICSKGKVLKSLPLPIGGLISDKALDEVSLQLKEMLKIAYGMGVNKDIDPFMTLAFLALPVIPELKLTDVGLFDVTKFDFIDISVKN</sequence>
<organism evidence="11 12">
    <name type="scientific">Anaeromicrobium sediminis</name>
    <dbReference type="NCBI Taxonomy" id="1478221"/>
    <lineage>
        <taxon>Bacteria</taxon>
        <taxon>Bacillati</taxon>
        <taxon>Bacillota</taxon>
        <taxon>Clostridia</taxon>
        <taxon>Peptostreptococcales</taxon>
        <taxon>Thermotaleaceae</taxon>
        <taxon>Anaeromicrobium</taxon>
    </lineage>
</organism>
<feature type="domain" description="Amidohydrolase-related" evidence="9">
    <location>
        <begin position="67"/>
        <end position="348"/>
    </location>
</feature>
<dbReference type="PANTHER" id="PTHR11113:SF2">
    <property type="entry name" value="ADENINE DEAMINASE"/>
    <property type="match status" value="1"/>
</dbReference>
<evidence type="ECO:0000259" key="10">
    <source>
        <dbReference type="Pfam" id="PF13382"/>
    </source>
</evidence>
<keyword evidence="4 8" id="KW-0378">Hydrolase</keyword>
<keyword evidence="5 8" id="KW-0464">Manganese</keyword>
<dbReference type="Pfam" id="PF01979">
    <property type="entry name" value="Amidohydro_1"/>
    <property type="match status" value="1"/>
</dbReference>
<dbReference type="InterPro" id="IPR026912">
    <property type="entry name" value="Adenine_deam_C"/>
</dbReference>
<reference evidence="11 12" key="1">
    <citation type="submission" date="2017-06" db="EMBL/GenBank/DDBJ databases">
        <title>Draft genome sequence of anaerobic fermentative bacterium Anaeromicrobium sediminis DY2726D isolated from West Pacific Ocean sediments.</title>
        <authorList>
            <person name="Zeng X."/>
        </authorList>
    </citation>
    <scope>NUCLEOTIDE SEQUENCE [LARGE SCALE GENOMIC DNA]</scope>
    <source>
        <strain evidence="11 12">DY2726D</strain>
    </source>
</reference>
<dbReference type="InterPro" id="IPR011059">
    <property type="entry name" value="Metal-dep_hydrolase_composite"/>
</dbReference>
<dbReference type="GO" id="GO:0006146">
    <property type="term" value="P:adenine catabolic process"/>
    <property type="evidence" value="ECO:0007669"/>
    <property type="project" value="InterPro"/>
</dbReference>
<dbReference type="PANTHER" id="PTHR11113">
    <property type="entry name" value="N-ACETYLGLUCOSAMINE-6-PHOSPHATE DEACETYLASE"/>
    <property type="match status" value="1"/>
</dbReference>
<proteinExistence type="inferred from homology"/>
<evidence type="ECO:0000256" key="7">
    <source>
        <dbReference type="ARBA" id="ARBA00069718"/>
    </source>
</evidence>
<gene>
    <name evidence="8 11" type="primary">ade</name>
    <name evidence="11" type="ORF">CCE28_09230</name>
</gene>
<dbReference type="InterPro" id="IPR032466">
    <property type="entry name" value="Metal_Hydrolase"/>
</dbReference>
<evidence type="ECO:0000313" key="12">
    <source>
        <dbReference type="Proteomes" id="UP000216024"/>
    </source>
</evidence>
<comment type="similarity">
    <text evidence="2 8">Belongs to the metallo-dependent hydrolases superfamily. Adenine deaminase family.</text>
</comment>
<dbReference type="CDD" id="cd01295">
    <property type="entry name" value="AdeC"/>
    <property type="match status" value="1"/>
</dbReference>
<dbReference type="EC" id="3.5.4.2" evidence="3 8"/>
<evidence type="ECO:0000256" key="4">
    <source>
        <dbReference type="ARBA" id="ARBA00022801"/>
    </source>
</evidence>
<dbReference type="HAMAP" id="MF_01518">
    <property type="entry name" value="Adenine_deamin"/>
    <property type="match status" value="1"/>
</dbReference>
<accession>A0A267MLF1</accession>
<dbReference type="NCBIfam" id="TIGR01178">
    <property type="entry name" value="ade"/>
    <property type="match status" value="1"/>
</dbReference>
<evidence type="ECO:0000256" key="2">
    <source>
        <dbReference type="ARBA" id="ARBA00006773"/>
    </source>
</evidence>
<dbReference type="SUPFAM" id="SSF51556">
    <property type="entry name" value="Metallo-dependent hydrolases"/>
    <property type="match status" value="1"/>
</dbReference>
<dbReference type="InterPro" id="IPR006679">
    <property type="entry name" value="Adenine_deam"/>
</dbReference>
<evidence type="ECO:0000256" key="1">
    <source>
        <dbReference type="ARBA" id="ARBA00001936"/>
    </source>
</evidence>
<dbReference type="EMBL" id="NIBG01000006">
    <property type="protein sequence ID" value="PAB59738.1"/>
    <property type="molecule type" value="Genomic_DNA"/>
</dbReference>
<protein>
    <recommendedName>
        <fullName evidence="7 8">Adenine deaminase</fullName>
        <shortName evidence="8">Adenase</shortName>
        <shortName evidence="8">Adenine aminase</shortName>
        <ecNumber evidence="3 8">3.5.4.2</ecNumber>
    </recommendedName>
</protein>
<keyword evidence="12" id="KW-1185">Reference proteome</keyword>
<comment type="catalytic activity">
    <reaction evidence="6 8">
        <text>adenine + H2O + H(+) = hypoxanthine + NH4(+)</text>
        <dbReference type="Rhea" id="RHEA:23688"/>
        <dbReference type="ChEBI" id="CHEBI:15377"/>
        <dbReference type="ChEBI" id="CHEBI:15378"/>
        <dbReference type="ChEBI" id="CHEBI:16708"/>
        <dbReference type="ChEBI" id="CHEBI:17368"/>
        <dbReference type="ChEBI" id="CHEBI:28938"/>
        <dbReference type="EC" id="3.5.4.2"/>
    </reaction>
</comment>
<evidence type="ECO:0000256" key="5">
    <source>
        <dbReference type="ARBA" id="ARBA00023211"/>
    </source>
</evidence>
<dbReference type="Gene3D" id="2.30.40.10">
    <property type="entry name" value="Urease, subunit C, domain 1"/>
    <property type="match status" value="1"/>
</dbReference>
<evidence type="ECO:0000256" key="8">
    <source>
        <dbReference type="HAMAP-Rule" id="MF_01518"/>
    </source>
</evidence>
<dbReference type="Proteomes" id="UP000216024">
    <property type="component" value="Unassembled WGS sequence"/>
</dbReference>
<evidence type="ECO:0000256" key="6">
    <source>
        <dbReference type="ARBA" id="ARBA00047720"/>
    </source>
</evidence>
<comment type="cofactor">
    <cofactor evidence="1 8">
        <name>Mn(2+)</name>
        <dbReference type="ChEBI" id="CHEBI:29035"/>
    </cofactor>
</comment>
<dbReference type="Gene3D" id="3.20.20.140">
    <property type="entry name" value="Metal-dependent hydrolases"/>
    <property type="match status" value="1"/>
</dbReference>
<dbReference type="OrthoDB" id="9775607at2"/>
<dbReference type="AlphaFoldDB" id="A0A267MLF1"/>
<dbReference type="FunFam" id="3.20.20.140:FF:000016">
    <property type="entry name" value="Adenine deaminase"/>
    <property type="match status" value="1"/>
</dbReference>
<name>A0A267MLF1_9FIRM</name>
<evidence type="ECO:0000313" key="11">
    <source>
        <dbReference type="EMBL" id="PAB59738.1"/>
    </source>
</evidence>
<evidence type="ECO:0000259" key="9">
    <source>
        <dbReference type="Pfam" id="PF01979"/>
    </source>
</evidence>
<dbReference type="Pfam" id="PF13382">
    <property type="entry name" value="Adenine_deam_C"/>
    <property type="match status" value="1"/>
</dbReference>
<dbReference type="SUPFAM" id="SSF51338">
    <property type="entry name" value="Composite domain of metallo-dependent hydrolases"/>
    <property type="match status" value="1"/>
</dbReference>
<dbReference type="InterPro" id="IPR006680">
    <property type="entry name" value="Amidohydro-rel"/>
</dbReference>